<dbReference type="EMBL" id="JACJPY010000004">
    <property type="protein sequence ID" value="MBD2148952.1"/>
    <property type="molecule type" value="Genomic_DNA"/>
</dbReference>
<reference evidence="1" key="2">
    <citation type="submission" date="2020-08" db="EMBL/GenBank/DDBJ databases">
        <authorList>
            <person name="Chen M."/>
            <person name="Teng W."/>
            <person name="Zhao L."/>
            <person name="Hu C."/>
            <person name="Zhou Y."/>
            <person name="Han B."/>
            <person name="Song L."/>
            <person name="Shu W."/>
        </authorList>
    </citation>
    <scope>NUCLEOTIDE SEQUENCE</scope>
    <source>
        <strain evidence="1">FACHB-1277</strain>
    </source>
</reference>
<evidence type="ECO:0000313" key="2">
    <source>
        <dbReference type="Proteomes" id="UP000631421"/>
    </source>
</evidence>
<reference evidence="1" key="1">
    <citation type="journal article" date="2015" name="ISME J.">
        <title>Draft Genome Sequence of Streptomyces incarnatus NRRL8089, which Produces the Nucleoside Antibiotic Sinefungin.</title>
        <authorList>
            <person name="Oshima K."/>
            <person name="Hattori M."/>
            <person name="Shimizu H."/>
            <person name="Fukuda K."/>
            <person name="Nemoto M."/>
            <person name="Inagaki K."/>
            <person name="Tamura T."/>
        </authorList>
    </citation>
    <scope>NUCLEOTIDE SEQUENCE</scope>
    <source>
        <strain evidence="1">FACHB-1277</strain>
    </source>
</reference>
<gene>
    <name evidence="1" type="ORF">H6F44_02240</name>
</gene>
<dbReference type="AlphaFoldDB" id="A0A926UQ48"/>
<name>A0A926UQ48_9CYAN</name>
<sequence>MNNNNGFKFDSSSFSVVGLKDDDSEDKGYWLLKSPSERLIALEHLRQVMYGYDPNTTRLQRVFEIAKFPSS</sequence>
<protein>
    <submittedName>
        <fullName evidence="1">Uncharacterized protein</fullName>
    </submittedName>
</protein>
<dbReference type="RefSeq" id="WP_190349292.1">
    <property type="nucleotide sequence ID" value="NZ_JACJPY010000004.1"/>
</dbReference>
<accession>A0A926UQ48</accession>
<evidence type="ECO:0000313" key="1">
    <source>
        <dbReference type="EMBL" id="MBD2148952.1"/>
    </source>
</evidence>
<proteinExistence type="predicted"/>
<organism evidence="1 2">
    <name type="scientific">Pseudanabaena cinerea FACHB-1277</name>
    <dbReference type="NCBI Taxonomy" id="2949581"/>
    <lineage>
        <taxon>Bacteria</taxon>
        <taxon>Bacillati</taxon>
        <taxon>Cyanobacteriota</taxon>
        <taxon>Cyanophyceae</taxon>
        <taxon>Pseudanabaenales</taxon>
        <taxon>Pseudanabaenaceae</taxon>
        <taxon>Pseudanabaena</taxon>
        <taxon>Pseudanabaena cinerea</taxon>
    </lineage>
</organism>
<comment type="caution">
    <text evidence="1">The sequence shown here is derived from an EMBL/GenBank/DDBJ whole genome shotgun (WGS) entry which is preliminary data.</text>
</comment>
<keyword evidence="2" id="KW-1185">Reference proteome</keyword>
<dbReference type="Proteomes" id="UP000631421">
    <property type="component" value="Unassembled WGS sequence"/>
</dbReference>